<accession>A0A517LB51</accession>
<dbReference type="EMBL" id="CP042192">
    <property type="protein sequence ID" value="QDS72855.1"/>
    <property type="molecule type" value="Genomic_DNA"/>
</dbReference>
<evidence type="ECO:0000256" key="1">
    <source>
        <dbReference type="ARBA" id="ARBA00022997"/>
    </source>
</evidence>
<keyword evidence="2" id="KW-0862">Zinc</keyword>
<keyword evidence="1 2" id="KW-0224">Dipeptidase</keyword>
<comment type="similarity">
    <text evidence="2">Belongs to the metallo-dependent hydrolases superfamily. Peptidase M19 family.</text>
</comment>
<dbReference type="Pfam" id="PF01244">
    <property type="entry name" value="Peptidase_M19"/>
    <property type="match status" value="1"/>
</dbReference>
<sequence>MIPLIITTLFVLGYYFTTPVLSACSHGYRTSLTVEERAIKILSENPLIDGHNDLLIMLRGRYRNSIYDSDFAEKFEKGGLDGHVDIPRMEKGHYGGAFWSAFLPCQQNLSDYSDASYAPIVRATLEQLDLYNRLSAKYPKYFSLPSDSASAIKAFDSGKLISPLGIEGLHQIGNSISTLRLYHSLGVRYATLTWNCHNIYADAALISEPEKTYASTPKWHGISVAGDLLIKEMNRIGMLVDISHVSKNTMLDVLGGNPEKTNGSLAPPIFSHSSAYSICPHPRNVPDDVLQLVKKKNSLVMINFAPAFISCTASNSSSGVPDFYPDNSTLAQVVRHITHIGDLIGYDHVGIGTDYDGIESTPKGLEDVSKFPDLVAALLEAGVSDEDAAKVVGRNLLRVWKDADAVSEKMKKEGVLPLEDDIQSL</sequence>
<dbReference type="GO" id="GO:0046872">
    <property type="term" value="F:metal ion binding"/>
    <property type="evidence" value="ECO:0007669"/>
    <property type="project" value="UniProtKB-UniRule"/>
</dbReference>
<keyword evidence="2" id="KW-0479">Metal-binding</keyword>
<evidence type="ECO:0000313" key="3">
    <source>
        <dbReference type="EMBL" id="QDS72855.1"/>
    </source>
</evidence>
<dbReference type="EC" id="3.4.13.19" evidence="2"/>
<organism evidence="3 4">
    <name type="scientific">Venturia effusa</name>
    <dbReference type="NCBI Taxonomy" id="50376"/>
    <lineage>
        <taxon>Eukaryota</taxon>
        <taxon>Fungi</taxon>
        <taxon>Dikarya</taxon>
        <taxon>Ascomycota</taxon>
        <taxon>Pezizomycotina</taxon>
        <taxon>Dothideomycetes</taxon>
        <taxon>Pleosporomycetidae</taxon>
        <taxon>Venturiales</taxon>
        <taxon>Venturiaceae</taxon>
        <taxon>Venturia</taxon>
    </lineage>
</organism>
<keyword evidence="4" id="KW-1185">Reference proteome</keyword>
<proteinExistence type="inferred from homology"/>
<dbReference type="OrthoDB" id="445695at2759"/>
<evidence type="ECO:0000256" key="2">
    <source>
        <dbReference type="RuleBase" id="RU341113"/>
    </source>
</evidence>
<name>A0A517LB51_9PEZI</name>
<keyword evidence="2" id="KW-0482">Metalloprotease</keyword>
<keyword evidence="2" id="KW-0378">Hydrolase</keyword>
<dbReference type="STRING" id="50376.A0A517LB51"/>
<protein>
    <recommendedName>
        <fullName evidence="2">Dipeptidase</fullName>
        <ecNumber evidence="2">3.4.13.19</ecNumber>
    </recommendedName>
</protein>
<dbReference type="SUPFAM" id="SSF51556">
    <property type="entry name" value="Metallo-dependent hydrolases"/>
    <property type="match status" value="1"/>
</dbReference>
<dbReference type="PROSITE" id="PS51365">
    <property type="entry name" value="RENAL_DIPEPTIDASE_2"/>
    <property type="match status" value="1"/>
</dbReference>
<comment type="cofactor">
    <cofactor evidence="2">
        <name>Zn(2+)</name>
        <dbReference type="ChEBI" id="CHEBI:29105"/>
    </cofactor>
</comment>
<dbReference type="Gene3D" id="3.20.20.140">
    <property type="entry name" value="Metal-dependent hydrolases"/>
    <property type="match status" value="1"/>
</dbReference>
<dbReference type="CDD" id="cd01301">
    <property type="entry name" value="rDP_like"/>
    <property type="match status" value="1"/>
</dbReference>
<dbReference type="PANTHER" id="PTHR10443:SF12">
    <property type="entry name" value="DIPEPTIDASE"/>
    <property type="match status" value="1"/>
</dbReference>
<comment type="catalytic activity">
    <reaction evidence="2">
        <text>an L-aminoacyl-L-amino acid + H2O = 2 an L-alpha-amino acid</text>
        <dbReference type="Rhea" id="RHEA:48940"/>
        <dbReference type="ChEBI" id="CHEBI:15377"/>
        <dbReference type="ChEBI" id="CHEBI:59869"/>
        <dbReference type="ChEBI" id="CHEBI:77460"/>
        <dbReference type="EC" id="3.4.13.19"/>
    </reaction>
</comment>
<dbReference type="GO" id="GO:0006508">
    <property type="term" value="P:proteolysis"/>
    <property type="evidence" value="ECO:0007669"/>
    <property type="project" value="UniProtKB-KW"/>
</dbReference>
<reference evidence="3 4" key="1">
    <citation type="submission" date="2019-07" db="EMBL/GenBank/DDBJ databases">
        <title>Finished genome of Venturia effusa.</title>
        <authorList>
            <person name="Young C.A."/>
            <person name="Cox M.P."/>
            <person name="Ganley A.R.D."/>
            <person name="David W.J."/>
        </authorList>
    </citation>
    <scope>NUCLEOTIDE SEQUENCE [LARGE SCALE GENOMIC DNA]</scope>
    <source>
        <strain evidence="4">albino</strain>
    </source>
</reference>
<keyword evidence="2" id="KW-0645">Protease</keyword>
<gene>
    <name evidence="3" type="ORF">FKW77_007233</name>
</gene>
<dbReference type="Proteomes" id="UP000316270">
    <property type="component" value="Chromosome 8"/>
</dbReference>
<dbReference type="AlphaFoldDB" id="A0A517LB51"/>
<dbReference type="GO" id="GO:0070573">
    <property type="term" value="F:metallodipeptidase activity"/>
    <property type="evidence" value="ECO:0007669"/>
    <property type="project" value="InterPro"/>
</dbReference>
<dbReference type="InterPro" id="IPR032466">
    <property type="entry name" value="Metal_Hydrolase"/>
</dbReference>
<dbReference type="PANTHER" id="PTHR10443">
    <property type="entry name" value="MICROSOMAL DIPEPTIDASE"/>
    <property type="match status" value="1"/>
</dbReference>
<evidence type="ECO:0000313" key="4">
    <source>
        <dbReference type="Proteomes" id="UP000316270"/>
    </source>
</evidence>
<dbReference type="InterPro" id="IPR008257">
    <property type="entry name" value="Pept_M19"/>
</dbReference>